<dbReference type="CDD" id="cd22153">
    <property type="entry name" value="F-box_AtTLP-like"/>
    <property type="match status" value="1"/>
</dbReference>
<dbReference type="InterPro" id="IPR025659">
    <property type="entry name" value="Tubby-like_C"/>
</dbReference>
<feature type="domain" description="Tubby C-terminal" evidence="3">
    <location>
        <begin position="116"/>
        <end position="402"/>
    </location>
</feature>
<dbReference type="PROSITE" id="PS01201">
    <property type="entry name" value="TUB_2"/>
    <property type="match status" value="1"/>
</dbReference>
<evidence type="ECO:0000313" key="5">
    <source>
        <dbReference type="Proteomes" id="UP001161247"/>
    </source>
</evidence>
<gene>
    <name evidence="4" type="ORF">OLC1_LOCUS16189</name>
</gene>
<dbReference type="PRINTS" id="PR01573">
    <property type="entry name" value="SUPERTUBBY"/>
</dbReference>
<dbReference type="SUPFAM" id="SSF81383">
    <property type="entry name" value="F-box domain"/>
    <property type="match status" value="1"/>
</dbReference>
<accession>A0AAV1DJV5</accession>
<dbReference type="InterPro" id="IPR018066">
    <property type="entry name" value="Tubby_C_CS"/>
</dbReference>
<comment type="similarity">
    <text evidence="1">Belongs to the TUB family.</text>
</comment>
<dbReference type="EMBL" id="OX459122">
    <property type="protein sequence ID" value="CAI9108023.1"/>
    <property type="molecule type" value="Genomic_DNA"/>
</dbReference>
<dbReference type="AlphaFoldDB" id="A0AAV1DJV5"/>
<name>A0AAV1DJV5_OLDCO</name>
<dbReference type="Pfam" id="PF01167">
    <property type="entry name" value="Tub"/>
    <property type="match status" value="1"/>
</dbReference>
<dbReference type="InterPro" id="IPR036047">
    <property type="entry name" value="F-box-like_dom_sf"/>
</dbReference>
<dbReference type="PANTHER" id="PTHR16517">
    <property type="entry name" value="TUBBY-RELATED"/>
    <property type="match status" value="1"/>
</dbReference>
<evidence type="ECO:0000259" key="3">
    <source>
        <dbReference type="Pfam" id="PF01167"/>
    </source>
</evidence>
<evidence type="ECO:0000256" key="1">
    <source>
        <dbReference type="ARBA" id="ARBA00007129"/>
    </source>
</evidence>
<proteinExistence type="inferred from homology"/>
<dbReference type="PANTHER" id="PTHR16517:SF119">
    <property type="entry name" value="TUBBY-LIKE F-BOX PROTEIN 3"/>
    <property type="match status" value="1"/>
</dbReference>
<dbReference type="GO" id="GO:0006355">
    <property type="term" value="P:regulation of DNA-templated transcription"/>
    <property type="evidence" value="ECO:0007669"/>
    <property type="project" value="UniProtKB-ARBA"/>
</dbReference>
<feature type="region of interest" description="Disordered" evidence="2">
    <location>
        <begin position="207"/>
        <end position="227"/>
    </location>
</feature>
<dbReference type="SUPFAM" id="SSF54518">
    <property type="entry name" value="Tubby C-terminal domain-like"/>
    <property type="match status" value="1"/>
</dbReference>
<dbReference type="Gene3D" id="3.20.90.10">
    <property type="entry name" value="Tubby Protein, Chain A"/>
    <property type="match status" value="1"/>
</dbReference>
<dbReference type="Proteomes" id="UP001161247">
    <property type="component" value="Chromosome 5"/>
</dbReference>
<organism evidence="4 5">
    <name type="scientific">Oldenlandia corymbosa var. corymbosa</name>
    <dbReference type="NCBI Taxonomy" id="529605"/>
    <lineage>
        <taxon>Eukaryota</taxon>
        <taxon>Viridiplantae</taxon>
        <taxon>Streptophyta</taxon>
        <taxon>Embryophyta</taxon>
        <taxon>Tracheophyta</taxon>
        <taxon>Spermatophyta</taxon>
        <taxon>Magnoliopsida</taxon>
        <taxon>eudicotyledons</taxon>
        <taxon>Gunneridae</taxon>
        <taxon>Pentapetalae</taxon>
        <taxon>asterids</taxon>
        <taxon>lamiids</taxon>
        <taxon>Gentianales</taxon>
        <taxon>Rubiaceae</taxon>
        <taxon>Rubioideae</taxon>
        <taxon>Spermacoceae</taxon>
        <taxon>Hedyotis-Oldenlandia complex</taxon>
        <taxon>Oldenlandia</taxon>
    </lineage>
</organism>
<evidence type="ECO:0000256" key="2">
    <source>
        <dbReference type="SAM" id="MobiDB-lite"/>
    </source>
</evidence>
<dbReference type="FunFam" id="3.20.90.10:FF:000003">
    <property type="entry name" value="Tubby-like F-box protein"/>
    <property type="match status" value="1"/>
</dbReference>
<dbReference type="InterPro" id="IPR000007">
    <property type="entry name" value="Tubby_C"/>
</dbReference>
<keyword evidence="5" id="KW-1185">Reference proteome</keyword>
<evidence type="ECO:0000313" key="4">
    <source>
        <dbReference type="EMBL" id="CAI9108023.1"/>
    </source>
</evidence>
<protein>
    <submittedName>
        <fullName evidence="4">OLC1v1007532C1</fullName>
    </submittedName>
</protein>
<reference evidence="4" key="1">
    <citation type="submission" date="2023-03" db="EMBL/GenBank/DDBJ databases">
        <authorList>
            <person name="Julca I."/>
        </authorList>
    </citation>
    <scope>NUCLEOTIDE SEQUENCE</scope>
</reference>
<sequence length="407" mass="45090">MSFKSIIQDMRGEIGSISRKGFGLRSRSQRVVQDNSSYLVVLAAVEEDALKQSCWANVPLEILRDVLMRIEEAEGTWPPRKSVVSCAGVCRSWRDIVKELVRTPELSGQLTFPISLKQPGPRGSLIQCFIKRNRNSQSYHLFLSLNQASNDDGKFLLSARRCRRPTCTDYIISLNAEDVSKSSNTYIGKLRSNFLGTKFTIYDAQPPTSGARVTRSRSTKSIGTKQVSPTRVPAGNFAVAHIAYELNVLGSRGPRRMNCVMDAIPASAVEPGGVAPTQTEFLPGTSDSFPSLPFFRSKSSRVDNINNSRPLSSTDKEDMLVLKNKSPRWHEQLQCWCLNFNGRVTVASVKNFQLVASSEGGPDSEDVILQFGKVGKDVFTMDFKYPISAFQAFAICLSSFDTKIACE</sequence>